<dbReference type="PANTHER" id="PTHR21716:SF68">
    <property type="entry name" value="TRANSPORT PROTEIN YTVI-RELATED"/>
    <property type="match status" value="1"/>
</dbReference>
<comment type="subcellular location">
    <subcellularLocation>
        <location evidence="1">Membrane</location>
        <topology evidence="1">Multi-pass membrane protein</topology>
    </subcellularLocation>
</comment>
<evidence type="ECO:0000256" key="6">
    <source>
        <dbReference type="SAM" id="Phobius"/>
    </source>
</evidence>
<organism evidence="7 8">
    <name type="scientific">Virgibacillus massiliensis</name>
    <dbReference type="NCBI Taxonomy" id="1462526"/>
    <lineage>
        <taxon>Bacteria</taxon>
        <taxon>Bacillati</taxon>
        <taxon>Bacillota</taxon>
        <taxon>Bacilli</taxon>
        <taxon>Bacillales</taxon>
        <taxon>Bacillaceae</taxon>
        <taxon>Virgibacillus</taxon>
    </lineage>
</organism>
<protein>
    <submittedName>
        <fullName evidence="7">Sporulation integral membrane protein YtvI</fullName>
    </submittedName>
</protein>
<gene>
    <name evidence="7" type="ORF">BN990_01630</name>
</gene>
<dbReference type="NCBIfam" id="TIGR02872">
    <property type="entry name" value="spore_ytvI"/>
    <property type="match status" value="1"/>
</dbReference>
<feature type="transmembrane region" description="Helical" evidence="6">
    <location>
        <begin position="320"/>
        <end position="350"/>
    </location>
</feature>
<dbReference type="InterPro" id="IPR014227">
    <property type="entry name" value="YtvI-like"/>
</dbReference>
<evidence type="ECO:0000256" key="4">
    <source>
        <dbReference type="ARBA" id="ARBA00022989"/>
    </source>
</evidence>
<keyword evidence="5 6" id="KW-0472">Membrane</keyword>
<evidence type="ECO:0000256" key="3">
    <source>
        <dbReference type="ARBA" id="ARBA00022692"/>
    </source>
</evidence>
<feature type="transmembrane region" description="Helical" evidence="6">
    <location>
        <begin position="62"/>
        <end position="84"/>
    </location>
</feature>
<feature type="transmembrane region" description="Helical" evidence="6">
    <location>
        <begin position="9"/>
        <end position="26"/>
    </location>
</feature>
<dbReference type="eggNOG" id="COG0628">
    <property type="taxonomic scope" value="Bacteria"/>
</dbReference>
<feature type="transmembrane region" description="Helical" evidence="6">
    <location>
        <begin position="223"/>
        <end position="245"/>
    </location>
</feature>
<evidence type="ECO:0000256" key="1">
    <source>
        <dbReference type="ARBA" id="ARBA00004141"/>
    </source>
</evidence>
<proteinExistence type="inferred from homology"/>
<feature type="transmembrane region" description="Helical" evidence="6">
    <location>
        <begin position="168"/>
        <end position="190"/>
    </location>
</feature>
<keyword evidence="8" id="KW-1185">Reference proteome</keyword>
<feature type="transmembrane region" description="Helical" evidence="6">
    <location>
        <begin position="291"/>
        <end position="308"/>
    </location>
</feature>
<reference evidence="7 8" key="1">
    <citation type="submission" date="2014-03" db="EMBL/GenBank/DDBJ databases">
        <authorList>
            <person name="Urmite Genomes U."/>
        </authorList>
    </citation>
    <scope>NUCLEOTIDE SEQUENCE [LARGE SCALE GENOMIC DNA]</scope>
    <source>
        <strain evidence="7 8">Vm-5</strain>
    </source>
</reference>
<comment type="similarity">
    <text evidence="2">Belongs to the autoinducer-2 exporter (AI-2E) (TC 2.A.86) family.</text>
</comment>
<accession>A0A024QAU4</accession>
<dbReference type="OrthoDB" id="9774361at2"/>
<name>A0A024QAU4_9BACI</name>
<dbReference type="GO" id="GO:0016020">
    <property type="term" value="C:membrane"/>
    <property type="evidence" value="ECO:0007669"/>
    <property type="project" value="UniProtKB-SubCell"/>
</dbReference>
<dbReference type="RefSeq" id="WP_038243278.1">
    <property type="nucleotide sequence ID" value="NZ_BNER01000002.1"/>
</dbReference>
<dbReference type="GO" id="GO:0055085">
    <property type="term" value="P:transmembrane transport"/>
    <property type="evidence" value="ECO:0007669"/>
    <property type="project" value="TreeGrafter"/>
</dbReference>
<reference evidence="8" key="2">
    <citation type="submission" date="2014-05" db="EMBL/GenBank/DDBJ databases">
        <title>Draft genome sequence of Virgibacillus massiliensis Vm-5.</title>
        <authorList>
            <person name="Khelaifia S."/>
            <person name="Croce O."/>
            <person name="Lagier J.C."/>
            <person name="Raoult D."/>
        </authorList>
    </citation>
    <scope>NUCLEOTIDE SEQUENCE [LARGE SCALE GENOMIC DNA]</scope>
    <source>
        <strain evidence="8">Vm-5</strain>
    </source>
</reference>
<evidence type="ECO:0000256" key="5">
    <source>
        <dbReference type="ARBA" id="ARBA00023136"/>
    </source>
</evidence>
<keyword evidence="3 6" id="KW-0812">Transmembrane</keyword>
<sequence length="368" mass="41657">MYKPLFYQLLRLLIVVSFIFAIYIIITASFVYLYPLFIAILIAMLMNPTVTTLEVKLKFPRMLAVVTTMILFISCISGVFLFIFSELFQGTLFLAEKLPQHFQSFSGYITDFINNTIMPLYQKVLSYFQMLDTAQQHAISDNVQQFLNNLTTSATGFLQDLLFKLPGVITSLPGSITVFIFILLAVFLISNDYSNLRQLMISMIPSIVKSPGKKITRHLKKTVAGYLKAQLILVLINAFIVYVGLLLFQFEHTFTIALYTAFVDLLPYIGSGIIFVPWMFYLFLIGNYSMTINLSILYGIIIIVRQVIEPKVLSSSMGLHPLAALIILFIGIQLWGVAGFILAPVFLIVINALHRAGTFQDVWRFIKG</sequence>
<dbReference type="EMBL" id="CCDP010000001">
    <property type="protein sequence ID" value="CDQ39335.1"/>
    <property type="molecule type" value="Genomic_DNA"/>
</dbReference>
<dbReference type="Proteomes" id="UP000028875">
    <property type="component" value="Unassembled WGS sequence"/>
</dbReference>
<comment type="caution">
    <text evidence="7">The sequence shown here is derived from an EMBL/GenBank/DDBJ whole genome shotgun (WGS) entry which is preliminary data.</text>
</comment>
<keyword evidence="4 6" id="KW-1133">Transmembrane helix</keyword>
<dbReference type="InterPro" id="IPR002549">
    <property type="entry name" value="AI-2E-like"/>
</dbReference>
<evidence type="ECO:0000313" key="7">
    <source>
        <dbReference type="EMBL" id="CDQ39335.1"/>
    </source>
</evidence>
<dbReference type="Pfam" id="PF01594">
    <property type="entry name" value="AI-2E_transport"/>
    <property type="match status" value="1"/>
</dbReference>
<evidence type="ECO:0000313" key="8">
    <source>
        <dbReference type="Proteomes" id="UP000028875"/>
    </source>
</evidence>
<dbReference type="AlphaFoldDB" id="A0A024QAU4"/>
<dbReference type="PANTHER" id="PTHR21716">
    <property type="entry name" value="TRANSMEMBRANE PROTEIN"/>
    <property type="match status" value="1"/>
</dbReference>
<feature type="transmembrane region" description="Helical" evidence="6">
    <location>
        <begin position="265"/>
        <end position="284"/>
    </location>
</feature>
<evidence type="ECO:0000256" key="2">
    <source>
        <dbReference type="ARBA" id="ARBA00009773"/>
    </source>
</evidence>
<feature type="transmembrane region" description="Helical" evidence="6">
    <location>
        <begin position="32"/>
        <end position="50"/>
    </location>
</feature>
<dbReference type="STRING" id="1462526.BN990_01630"/>